<dbReference type="EMBL" id="JAKWBI020000200">
    <property type="protein sequence ID" value="KAJ2899351.1"/>
    <property type="molecule type" value="Genomic_DNA"/>
</dbReference>
<dbReference type="GO" id="GO:0005737">
    <property type="term" value="C:cytoplasm"/>
    <property type="evidence" value="ECO:0007669"/>
    <property type="project" value="UniProtKB-SubCell"/>
</dbReference>
<dbReference type="SUPFAM" id="SSF48371">
    <property type="entry name" value="ARM repeat"/>
    <property type="match status" value="2"/>
</dbReference>
<evidence type="ECO:0000256" key="1">
    <source>
        <dbReference type="ARBA" id="ARBA00004496"/>
    </source>
</evidence>
<dbReference type="PANTHER" id="PTHR45994">
    <property type="entry name" value="FI21225P1"/>
    <property type="match status" value="1"/>
</dbReference>
<dbReference type="GO" id="GO:0051879">
    <property type="term" value="F:Hsp90 protein binding"/>
    <property type="evidence" value="ECO:0007669"/>
    <property type="project" value="TreeGrafter"/>
</dbReference>
<evidence type="ECO:0000256" key="3">
    <source>
        <dbReference type="SAM" id="MobiDB-lite"/>
    </source>
</evidence>
<dbReference type="InterPro" id="IPR016024">
    <property type="entry name" value="ARM-type_fold"/>
</dbReference>
<keyword evidence="2" id="KW-0963">Cytoplasm</keyword>
<sequence>MTTAMATNGNDITPGGSNQNDIAPTMSREDQTLLLFARLMEGGQEADETSKVLDQLTKLLNEDIKAAQAGKKDHKPVTPVIDNDCVDTILGYLDMRQDESVRAHATLATSAYIKAAGEGGYKHLSAFFYARIKRGTYDDNIAAFCVASTLFPLLPEMSAEIFLSEGFLPSLGPLMRRKWKSRKVETACLDMLNAACMVPACREAIQKYCTEWLEEVVDQDPNEMVKDLHSQDPDTHVIEGSISMRRHCEHVKNLAAVILTKLSSGIKAVPPNPSANPPSENSRIQPATTDIEDLTKMFTSMILNGPDGEHQNSIEGLAYATLRPKVKEIVAHDGGLLKKIVKELADAPAKSPVTYGALSVLVNITSYPPTISEEQKKMAQLKAYAQAAGKLPDADPLMDKVHIEARCKAVFEAGVTPVLVTHSKHGSPASLALVVSIISSLSVRQSLCGQLAQQGAIKLLLGSWTALPEKPTSSPHPRTVAAQALARILIKTNPSLIFGGNRSTMTNSIRPLASLLVPASSDGPRDFLPTFEALMALTNLASVDDETRRAICRAAWPAMDDLLLSSIEEVSRASVELICNLVQDPSTIESHFAPSGSGPASGAAKNRLNILLALSDAESIATRSAAGGALASLSGDERVVQGLLQRERGVDAVLKLCQDDSEDLKHRGVFIVGNMVEAEGDTGKMAREMFIHAGALETLKEVAKKSRRQEVMEAAIRALKTLLEQ</sequence>
<evidence type="ECO:0000313" key="6">
    <source>
        <dbReference type="Proteomes" id="UP001201980"/>
    </source>
</evidence>
<feature type="domain" description="UNC-45/Cro1/She4 central" evidence="4">
    <location>
        <begin position="84"/>
        <end position="262"/>
    </location>
</feature>
<dbReference type="InterPro" id="IPR011989">
    <property type="entry name" value="ARM-like"/>
</dbReference>
<reference evidence="5" key="1">
    <citation type="submission" date="2022-07" db="EMBL/GenBank/DDBJ databases">
        <title>Draft genome sequence of Zalerion maritima ATCC 34329, a (micro)plastics degrading marine fungus.</title>
        <authorList>
            <person name="Paco A."/>
            <person name="Goncalves M.F.M."/>
            <person name="Rocha-Santos T.A.P."/>
            <person name="Alves A."/>
        </authorList>
    </citation>
    <scope>NUCLEOTIDE SEQUENCE</scope>
    <source>
        <strain evidence="5">ATCC 34329</strain>
    </source>
</reference>
<dbReference type="Pfam" id="PF11701">
    <property type="entry name" value="UNC45-central"/>
    <property type="match status" value="1"/>
</dbReference>
<dbReference type="Gene3D" id="1.25.10.10">
    <property type="entry name" value="Leucine-rich Repeat Variant"/>
    <property type="match status" value="1"/>
</dbReference>
<keyword evidence="6" id="KW-1185">Reference proteome</keyword>
<proteinExistence type="predicted"/>
<name>A0AAD5RN61_9PEZI</name>
<organism evidence="5 6">
    <name type="scientific">Zalerion maritima</name>
    <dbReference type="NCBI Taxonomy" id="339359"/>
    <lineage>
        <taxon>Eukaryota</taxon>
        <taxon>Fungi</taxon>
        <taxon>Dikarya</taxon>
        <taxon>Ascomycota</taxon>
        <taxon>Pezizomycotina</taxon>
        <taxon>Sordariomycetes</taxon>
        <taxon>Lulworthiomycetidae</taxon>
        <taxon>Lulworthiales</taxon>
        <taxon>Lulworthiaceae</taxon>
        <taxon>Zalerion</taxon>
    </lineage>
</organism>
<dbReference type="Proteomes" id="UP001201980">
    <property type="component" value="Unassembled WGS sequence"/>
</dbReference>
<dbReference type="InterPro" id="IPR024660">
    <property type="entry name" value="UCS_central_dom"/>
</dbReference>
<dbReference type="AlphaFoldDB" id="A0AAD5RN61"/>
<accession>A0AAD5RN61</accession>
<evidence type="ECO:0000256" key="2">
    <source>
        <dbReference type="ARBA" id="ARBA00022490"/>
    </source>
</evidence>
<gene>
    <name evidence="5" type="ORF">MKZ38_003280</name>
</gene>
<evidence type="ECO:0000259" key="4">
    <source>
        <dbReference type="Pfam" id="PF11701"/>
    </source>
</evidence>
<comment type="caution">
    <text evidence="5">The sequence shown here is derived from an EMBL/GenBank/DDBJ whole genome shotgun (WGS) entry which is preliminary data.</text>
</comment>
<comment type="subcellular location">
    <subcellularLocation>
        <location evidence="1">Cytoplasm</location>
    </subcellularLocation>
</comment>
<dbReference type="PANTHER" id="PTHR45994:SF1">
    <property type="entry name" value="FI21225P1"/>
    <property type="match status" value="1"/>
</dbReference>
<feature type="region of interest" description="Disordered" evidence="3">
    <location>
        <begin position="1"/>
        <end position="24"/>
    </location>
</feature>
<evidence type="ECO:0000313" key="5">
    <source>
        <dbReference type="EMBL" id="KAJ2899351.1"/>
    </source>
</evidence>
<feature type="compositionally biased region" description="Polar residues" evidence="3">
    <location>
        <begin position="1"/>
        <end position="22"/>
    </location>
</feature>
<protein>
    <recommendedName>
        <fullName evidence="4">UNC-45/Cro1/She4 central domain-containing protein</fullName>
    </recommendedName>
</protein>